<organism evidence="1 2">
    <name type="scientific">Citrus sinensis</name>
    <name type="common">Sweet orange</name>
    <name type="synonym">Citrus aurantium var. sinensis</name>
    <dbReference type="NCBI Taxonomy" id="2711"/>
    <lineage>
        <taxon>Eukaryota</taxon>
        <taxon>Viridiplantae</taxon>
        <taxon>Streptophyta</taxon>
        <taxon>Embryophyta</taxon>
        <taxon>Tracheophyta</taxon>
        <taxon>Spermatophyta</taxon>
        <taxon>Magnoliopsida</taxon>
        <taxon>eudicotyledons</taxon>
        <taxon>Gunneridae</taxon>
        <taxon>Pentapetalae</taxon>
        <taxon>rosids</taxon>
        <taxon>malvids</taxon>
        <taxon>Sapindales</taxon>
        <taxon>Rutaceae</taxon>
        <taxon>Aurantioideae</taxon>
        <taxon>Citrus</taxon>
    </lineage>
</organism>
<dbReference type="EMBL" id="CM039175">
    <property type="protein sequence ID" value="KAH9737915.1"/>
    <property type="molecule type" value="Genomic_DNA"/>
</dbReference>
<keyword evidence="2" id="KW-1185">Reference proteome</keyword>
<evidence type="ECO:0000313" key="1">
    <source>
        <dbReference type="EMBL" id="KAH9737915.1"/>
    </source>
</evidence>
<protein>
    <submittedName>
        <fullName evidence="1">Protein virilizer-like</fullName>
    </submittedName>
</protein>
<dbReference type="Proteomes" id="UP000829398">
    <property type="component" value="Chromosome 6"/>
</dbReference>
<name>A0ACB8JZH7_CITSI</name>
<accession>A0ACB8JZH7</accession>
<gene>
    <name evidence="1" type="ORF">KPL71_018598</name>
</gene>
<evidence type="ECO:0000313" key="2">
    <source>
        <dbReference type="Proteomes" id="UP000829398"/>
    </source>
</evidence>
<reference evidence="2" key="1">
    <citation type="journal article" date="2023" name="Hortic. Res.">
        <title>A chromosome-level phased genome enabling allele-level studies in sweet orange: a case study on citrus Huanglongbing tolerance.</title>
        <authorList>
            <person name="Wu B."/>
            <person name="Yu Q."/>
            <person name="Deng Z."/>
            <person name="Duan Y."/>
            <person name="Luo F."/>
            <person name="Gmitter F. Jr."/>
        </authorList>
    </citation>
    <scope>NUCLEOTIDE SEQUENCE [LARGE SCALE GENOMIC DNA]</scope>
    <source>
        <strain evidence="2">cv. Valencia</strain>
    </source>
</reference>
<sequence length="1402" mass="154323">MGRPEPCVLFAQTFVHPQLDEYVDEVLFAEPIVITACEFLEQNASSTSQAVSLVGATSPPSFALEVFVQCEGETRFRRLCQPFLYSHSSSNVLEVEAVVTNHLVVRGSYRSLSLIIYGNTAEDLGQFNIDFDDSSLTDLVTSAEGKLEDLPLALHSINRTIEESLSSLKVLSLPVAPSDISIEVKQLLHLMLKVFELPNPESAVHKTVSTVVLAASSFVTHDLGDTTRQKHLASGKRKSNEDDLQHAVIKARKELIQLYAALQHDSGNDSAELLGDCAFFETEADMASSKELVDMLSQYFNFSGNSTSLGHHNLPQNKSVILGLSVALLLCSGREGCFHFVDSGGMDQLAYVFSRDIENSTVIMLLVLGAIEQATRHSIGCEGFLGWWPREDENIPSGISEGYSRLLNLLLQKPRHDVASLATFVLRRLRYYEVASRYESAVLSVLGGLPAAGKVTAATSNMLISAKSQLKKLLKLINLRGPIEDPSPVSSARRSLTLVQAEGLLSYKVTSNLIASSTCSFSNSDIDPYLLTLLKERGFLSLSAALLSSSILRTEVGDAMDVYLDIASSIGAIILSLLFCHSGLVFLLHHYEISATLIHALRGVTDMNKEECVPLRYAYVLMSKGFTCGLQEVATIVEMHLRVVNAIDRLLTSTPQSEEFLWVLWELCGVSRSDCGRQALLTLGFFPEAVSMLIEALHSAKEQEPSTKSGGASPLSLAILHSAAEIFEIIVTDSTASSLGSWIGRAMELHKALHSSSPGSNRKDAPTRLLEWIDPGVVYHKSGVIGLLRYAAVLASGGDAHLSSTSNLVSDLMEVENATGEPSSGSDFNVMENLVKIISEKSFDGVTLRDSSIAQLTTALRILAFISENSAVAAALYEEGAVTVVYTILVNCRFMLERSSNNYDYLIDDGTECNSSSDLLLERNREQCLVDLLVPSLVFLITILQKLQEGNEQHKNTKLMNALLRLHREVSPKLAACAADLSSPYPNSALSFGAVCRLVVSALAFWPIYGWTPGLFHSLLVSVQTTSLLALGPKETCSLLCLLNDLFPEEDIWLWRNGMPSLSALRTLAVGSLLGPQKEREVEWYLEPGCREKLLTQLRPHLDKIAQIIRHYAISALIVIQDMLRVLIIRVASQKSENASLLLRPILAWIRDHVSDSSSPSDMDVYKVHRLLDFLASLLEHPCAKAVLLKEGVPQMLIEVLKRCFEATDSDGKQFSDQLNSVKIGSTLTSWCLPVFKSFSLLCCSQTPMQHPGRHDLYKFDNLSADDCSLILPHILKFCQVLPVGKELVFCLTAFRELVSCGEGQSALISIICHTHSTLEEFDSGRGHERNDDRSLLNEFEWRKNPPLLCCWTKLLNSVDSNDGLSTYAVEAVCALLLGSLRFCLDRKRSVRLDNWLCYVFM</sequence>
<comment type="caution">
    <text evidence="1">The sequence shown here is derived from an EMBL/GenBank/DDBJ whole genome shotgun (WGS) entry which is preliminary data.</text>
</comment>
<proteinExistence type="predicted"/>